<evidence type="ECO:0000313" key="4">
    <source>
        <dbReference type="EMBL" id="PWN26133.1"/>
    </source>
</evidence>
<organism evidence="4 5">
    <name type="scientific">Jaminaea rosea</name>
    <dbReference type="NCBI Taxonomy" id="1569628"/>
    <lineage>
        <taxon>Eukaryota</taxon>
        <taxon>Fungi</taxon>
        <taxon>Dikarya</taxon>
        <taxon>Basidiomycota</taxon>
        <taxon>Ustilaginomycotina</taxon>
        <taxon>Exobasidiomycetes</taxon>
        <taxon>Microstromatales</taxon>
        <taxon>Microstromatales incertae sedis</taxon>
        <taxon>Jaminaea</taxon>
    </lineage>
</organism>
<feature type="domain" description="Autophagy-related protein 16" evidence="3">
    <location>
        <begin position="18"/>
        <end position="213"/>
    </location>
</feature>
<evidence type="ECO:0000259" key="3">
    <source>
        <dbReference type="Pfam" id="PF08614"/>
    </source>
</evidence>
<dbReference type="CDD" id="cd22887">
    <property type="entry name" value="Atg16_CCD"/>
    <property type="match status" value="1"/>
</dbReference>
<dbReference type="GeneID" id="37028396"/>
<dbReference type="InterPro" id="IPR013923">
    <property type="entry name" value="Autophagy-rel_prot_16_dom"/>
</dbReference>
<reference evidence="4 5" key="1">
    <citation type="journal article" date="2018" name="Mol. Biol. Evol.">
        <title>Broad Genomic Sampling Reveals a Smut Pathogenic Ancestry of the Fungal Clade Ustilaginomycotina.</title>
        <authorList>
            <person name="Kijpornyongpan T."/>
            <person name="Mondo S.J."/>
            <person name="Barry K."/>
            <person name="Sandor L."/>
            <person name="Lee J."/>
            <person name="Lipzen A."/>
            <person name="Pangilinan J."/>
            <person name="LaButti K."/>
            <person name="Hainaut M."/>
            <person name="Henrissat B."/>
            <person name="Grigoriev I.V."/>
            <person name="Spatafora J.W."/>
            <person name="Aime M.C."/>
        </authorList>
    </citation>
    <scope>NUCLEOTIDE SEQUENCE [LARGE SCALE GENOMIC DNA]</scope>
    <source>
        <strain evidence="4 5">MCA 5214</strain>
    </source>
</reference>
<dbReference type="RefSeq" id="XP_025360745.1">
    <property type="nucleotide sequence ID" value="XM_025506573.1"/>
</dbReference>
<sequence>MASPAPASTHPAWQHSIALRVTQRDAREQAHDALIKDYQKLAQYAKSLRGRPSAGRPGVEAPPPAPTPSASSSASTSAQPPQPQATPASSKDLAAKDALISSLQSQLQTTRTELSDLYKSHTHLTTRLLTLSDQSASHSSLTTQLSLLTRREQDLRDSSAEKDKVIELLQDELRTLSLELGQVEEREERLKRDNAGLVKRWLERAREEVERVNVANEWVEEVQERRRREGHDAGNKEAGMGRETEGGGDKARGE</sequence>
<keyword evidence="5" id="KW-1185">Reference proteome</keyword>
<dbReference type="Pfam" id="PF08614">
    <property type="entry name" value="ATG16"/>
    <property type="match status" value="1"/>
</dbReference>
<dbReference type="Gene3D" id="1.20.5.170">
    <property type="match status" value="1"/>
</dbReference>
<evidence type="ECO:0000256" key="2">
    <source>
        <dbReference type="SAM" id="MobiDB-lite"/>
    </source>
</evidence>
<feature type="region of interest" description="Disordered" evidence="2">
    <location>
        <begin position="220"/>
        <end position="254"/>
    </location>
</feature>
<proteinExistence type="inferred from homology"/>
<feature type="region of interest" description="Disordered" evidence="2">
    <location>
        <begin position="46"/>
        <end position="93"/>
    </location>
</feature>
<evidence type="ECO:0000256" key="1">
    <source>
        <dbReference type="ARBA" id="ARBA00005331"/>
    </source>
</evidence>
<feature type="compositionally biased region" description="Low complexity" evidence="2">
    <location>
        <begin position="68"/>
        <end position="90"/>
    </location>
</feature>
<name>A0A316UQJ0_9BASI</name>
<feature type="compositionally biased region" description="Basic and acidic residues" evidence="2">
    <location>
        <begin position="222"/>
        <end position="254"/>
    </location>
</feature>
<dbReference type="EMBL" id="KZ819672">
    <property type="protein sequence ID" value="PWN26133.1"/>
    <property type="molecule type" value="Genomic_DNA"/>
</dbReference>
<accession>A0A316UQJ0</accession>
<dbReference type="AlphaFoldDB" id="A0A316UQJ0"/>
<protein>
    <submittedName>
        <fullName evidence="4">ATG16-domain-containing protein</fullName>
    </submittedName>
</protein>
<dbReference type="Proteomes" id="UP000245884">
    <property type="component" value="Unassembled WGS sequence"/>
</dbReference>
<evidence type="ECO:0000313" key="5">
    <source>
        <dbReference type="Proteomes" id="UP000245884"/>
    </source>
</evidence>
<dbReference type="OrthoDB" id="8949486at2759"/>
<comment type="similarity">
    <text evidence="1">Belongs to the ATG16 family.</text>
</comment>
<gene>
    <name evidence="4" type="ORF">BDZ90DRAFT_233278</name>
</gene>
<dbReference type="STRING" id="1569628.A0A316UQJ0"/>